<dbReference type="EMBL" id="BAABME010018475">
    <property type="protein sequence ID" value="GAA0153961.1"/>
    <property type="molecule type" value="Genomic_DNA"/>
</dbReference>
<feature type="domain" description="Reverse transcriptase Ty1/copia-type" evidence="1">
    <location>
        <begin position="3"/>
        <end position="81"/>
    </location>
</feature>
<organism evidence="2 3">
    <name type="scientific">Lithospermum erythrorhizon</name>
    <name type="common">Purple gromwell</name>
    <name type="synonym">Lithospermum officinale var. erythrorhizon</name>
    <dbReference type="NCBI Taxonomy" id="34254"/>
    <lineage>
        <taxon>Eukaryota</taxon>
        <taxon>Viridiplantae</taxon>
        <taxon>Streptophyta</taxon>
        <taxon>Embryophyta</taxon>
        <taxon>Tracheophyta</taxon>
        <taxon>Spermatophyta</taxon>
        <taxon>Magnoliopsida</taxon>
        <taxon>eudicotyledons</taxon>
        <taxon>Gunneridae</taxon>
        <taxon>Pentapetalae</taxon>
        <taxon>asterids</taxon>
        <taxon>lamiids</taxon>
        <taxon>Boraginales</taxon>
        <taxon>Boraginaceae</taxon>
        <taxon>Boraginoideae</taxon>
        <taxon>Lithospermeae</taxon>
        <taxon>Lithospermum</taxon>
    </lineage>
</organism>
<name>A0AAV3PS32_LITER</name>
<comment type="caution">
    <text evidence="2">The sequence shown here is derived from an EMBL/GenBank/DDBJ whole genome shotgun (WGS) entry which is preliminary data.</text>
</comment>
<accession>A0AAV3PS32</accession>
<evidence type="ECO:0000313" key="2">
    <source>
        <dbReference type="EMBL" id="GAA0153961.1"/>
    </source>
</evidence>
<gene>
    <name evidence="2" type="ORF">LIER_37776</name>
</gene>
<evidence type="ECO:0000259" key="1">
    <source>
        <dbReference type="Pfam" id="PF07727"/>
    </source>
</evidence>
<dbReference type="AlphaFoldDB" id="A0AAV3PS32"/>
<evidence type="ECO:0000313" key="3">
    <source>
        <dbReference type="Proteomes" id="UP001454036"/>
    </source>
</evidence>
<sequence length="179" mass="19429">MLVYVDDILVTGNNSSSVIAFIDALTTRFVTRDLGALSFFLGIEALKQPNGGLLLSQRQYMVNLLTKANMLNCKPVSTPMATTVVEPDATVSPPDPTLYRQLATLDLGLLITPGADFSIQAFSDADWVGSSSDRRSTGGYVLYLADVLTKPLGTSRFVFFREKLRLFSRPPSACAGSIR</sequence>
<dbReference type="Proteomes" id="UP001454036">
    <property type="component" value="Unassembled WGS sequence"/>
</dbReference>
<dbReference type="InterPro" id="IPR013103">
    <property type="entry name" value="RVT_2"/>
</dbReference>
<keyword evidence="3" id="KW-1185">Reference proteome</keyword>
<dbReference type="Pfam" id="PF07727">
    <property type="entry name" value="RVT_2"/>
    <property type="match status" value="1"/>
</dbReference>
<protein>
    <recommendedName>
        <fullName evidence="1">Reverse transcriptase Ty1/copia-type domain-containing protein</fullName>
    </recommendedName>
</protein>
<reference evidence="2 3" key="1">
    <citation type="submission" date="2024-01" db="EMBL/GenBank/DDBJ databases">
        <title>The complete chloroplast genome sequence of Lithospermum erythrorhizon: insights into the phylogenetic relationship among Boraginaceae species and the maternal lineages of purple gromwells.</title>
        <authorList>
            <person name="Okada T."/>
            <person name="Watanabe K."/>
        </authorList>
    </citation>
    <scope>NUCLEOTIDE SEQUENCE [LARGE SCALE GENOMIC DNA]</scope>
</reference>
<proteinExistence type="predicted"/>